<dbReference type="Pfam" id="PF15387">
    <property type="entry name" value="DUF4611"/>
    <property type="match status" value="1"/>
</dbReference>
<organism evidence="2 3">
    <name type="scientific">Porites lobata</name>
    <dbReference type="NCBI Taxonomy" id="104759"/>
    <lineage>
        <taxon>Eukaryota</taxon>
        <taxon>Metazoa</taxon>
        <taxon>Cnidaria</taxon>
        <taxon>Anthozoa</taxon>
        <taxon>Hexacorallia</taxon>
        <taxon>Scleractinia</taxon>
        <taxon>Fungiina</taxon>
        <taxon>Poritidae</taxon>
        <taxon>Porites</taxon>
    </lineage>
</organism>
<feature type="region of interest" description="Disordered" evidence="1">
    <location>
        <begin position="56"/>
        <end position="98"/>
    </location>
</feature>
<evidence type="ECO:0000313" key="3">
    <source>
        <dbReference type="Proteomes" id="UP001159405"/>
    </source>
</evidence>
<proteinExistence type="predicted"/>
<name>A0ABN8QMV3_9CNID</name>
<comment type="caution">
    <text evidence="2">The sequence shown here is derived from an EMBL/GenBank/DDBJ whole genome shotgun (WGS) entry which is preliminary data.</text>
</comment>
<evidence type="ECO:0000313" key="2">
    <source>
        <dbReference type="EMBL" id="CAH3167536.1"/>
    </source>
</evidence>
<sequence length="98" mass="10755">MAVSGVLTGRSGNLVEFRHVLTENSQKKNDHLHCLSQCLKKLQNDVNSCLTDIINQETTSTVPAKEVSDEEDDDSDDSEDAEGANGEAQEPQPKKLRT</sequence>
<protein>
    <submittedName>
        <fullName evidence="2">Uncharacterized protein</fullName>
    </submittedName>
</protein>
<dbReference type="InterPro" id="IPR027893">
    <property type="entry name" value="GON7_meta"/>
</dbReference>
<accession>A0ABN8QMV3</accession>
<reference evidence="2 3" key="1">
    <citation type="submission" date="2022-05" db="EMBL/GenBank/DDBJ databases">
        <authorList>
            <consortium name="Genoscope - CEA"/>
            <person name="William W."/>
        </authorList>
    </citation>
    <scope>NUCLEOTIDE SEQUENCE [LARGE SCALE GENOMIC DNA]</scope>
</reference>
<feature type="compositionally biased region" description="Acidic residues" evidence="1">
    <location>
        <begin position="68"/>
        <end position="82"/>
    </location>
</feature>
<keyword evidence="3" id="KW-1185">Reference proteome</keyword>
<gene>
    <name evidence="2" type="ORF">PLOB_00008724</name>
</gene>
<dbReference type="EMBL" id="CALNXK010000141">
    <property type="protein sequence ID" value="CAH3167536.1"/>
    <property type="molecule type" value="Genomic_DNA"/>
</dbReference>
<dbReference type="Proteomes" id="UP001159405">
    <property type="component" value="Unassembled WGS sequence"/>
</dbReference>
<evidence type="ECO:0000256" key="1">
    <source>
        <dbReference type="SAM" id="MobiDB-lite"/>
    </source>
</evidence>